<feature type="domain" description="PIH1D1/2/3 CS-like" evidence="6">
    <location>
        <begin position="171"/>
        <end position="240"/>
    </location>
</feature>
<evidence type="ECO:0000313" key="7">
    <source>
        <dbReference type="EMBL" id="CAH1401875.1"/>
    </source>
</evidence>
<reference evidence="7" key="1">
    <citation type="submission" date="2022-01" db="EMBL/GenBank/DDBJ databases">
        <authorList>
            <person name="King R."/>
        </authorList>
    </citation>
    <scope>NUCLEOTIDE SEQUENCE</scope>
</reference>
<evidence type="ECO:0000259" key="6">
    <source>
        <dbReference type="Pfam" id="PF18201"/>
    </source>
</evidence>
<evidence type="ECO:0000256" key="4">
    <source>
        <dbReference type="SAM" id="MobiDB-lite"/>
    </source>
</evidence>
<name>A0A9P0MRE2_NEZVI</name>
<dbReference type="AlphaFoldDB" id="A0A9P0MRE2"/>
<dbReference type="PANTHER" id="PTHR22997:SF0">
    <property type="entry name" value="PIH1 DOMAIN-CONTAINING PROTEIN 1"/>
    <property type="match status" value="1"/>
</dbReference>
<dbReference type="Proteomes" id="UP001152798">
    <property type="component" value="Chromosome 5"/>
</dbReference>
<keyword evidence="8" id="KW-1185">Reference proteome</keyword>
<comment type="similarity">
    <text evidence="1">Belongs to the PIH1 family.</text>
</comment>
<feature type="domain" description="PIH1 N-terminal" evidence="5">
    <location>
        <begin position="4"/>
        <end position="133"/>
    </location>
</feature>
<evidence type="ECO:0000313" key="8">
    <source>
        <dbReference type="Proteomes" id="UP001152798"/>
    </source>
</evidence>
<dbReference type="GO" id="GO:0005737">
    <property type="term" value="C:cytoplasm"/>
    <property type="evidence" value="ECO:0007669"/>
    <property type="project" value="TreeGrafter"/>
</dbReference>
<dbReference type="OrthoDB" id="5135119at2759"/>
<evidence type="ECO:0000256" key="2">
    <source>
        <dbReference type="ARBA" id="ARBA00040540"/>
    </source>
</evidence>
<dbReference type="InterPro" id="IPR041442">
    <property type="entry name" value="PIH1D1/2/3_CS-like"/>
</dbReference>
<proteinExistence type="inferred from homology"/>
<evidence type="ECO:0000259" key="5">
    <source>
        <dbReference type="Pfam" id="PF08190"/>
    </source>
</evidence>
<feature type="compositionally biased region" description="Low complexity" evidence="4">
    <location>
        <begin position="145"/>
        <end position="154"/>
    </location>
</feature>
<protein>
    <recommendedName>
        <fullName evidence="2">PIH1 domain-containing protein 1</fullName>
    </recommendedName>
</protein>
<dbReference type="EMBL" id="OV725081">
    <property type="protein sequence ID" value="CAH1401875.1"/>
    <property type="molecule type" value="Genomic_DNA"/>
</dbReference>
<evidence type="ECO:0000256" key="1">
    <source>
        <dbReference type="ARBA" id="ARBA00008511"/>
    </source>
</evidence>
<organism evidence="7 8">
    <name type="scientific">Nezara viridula</name>
    <name type="common">Southern green stink bug</name>
    <name type="synonym">Cimex viridulus</name>
    <dbReference type="NCBI Taxonomy" id="85310"/>
    <lineage>
        <taxon>Eukaryota</taxon>
        <taxon>Metazoa</taxon>
        <taxon>Ecdysozoa</taxon>
        <taxon>Arthropoda</taxon>
        <taxon>Hexapoda</taxon>
        <taxon>Insecta</taxon>
        <taxon>Pterygota</taxon>
        <taxon>Neoptera</taxon>
        <taxon>Paraneoptera</taxon>
        <taxon>Hemiptera</taxon>
        <taxon>Heteroptera</taxon>
        <taxon>Panheteroptera</taxon>
        <taxon>Pentatomomorpha</taxon>
        <taxon>Pentatomoidea</taxon>
        <taxon>Pentatomidae</taxon>
        <taxon>Pentatominae</taxon>
        <taxon>Nezara</taxon>
    </lineage>
</organism>
<dbReference type="GO" id="GO:1990904">
    <property type="term" value="C:ribonucleoprotein complex"/>
    <property type="evidence" value="ECO:0007669"/>
    <property type="project" value="TreeGrafter"/>
</dbReference>
<comment type="function">
    <text evidence="3">Involved in the assembly of C/D box small nucleolar ribonucleoprotein (snoRNP) particles. Recruits the SWI/SNF complex to the core promoter of rRNA genes and enhances pre-rRNA transcription. Mediates interaction of TELO2 with the R2TP complex which is necessary for the stability of MTOR and SMG1. Positively regulates the assembly and activity of the mTORC1 complex.</text>
</comment>
<accession>A0A9P0MRE2</accession>
<dbReference type="InterPro" id="IPR050734">
    <property type="entry name" value="PIH1/Kintoun_subfamily"/>
</dbReference>
<dbReference type="PANTHER" id="PTHR22997">
    <property type="entry name" value="PIH1 DOMAIN-CONTAINING PROTEIN 1"/>
    <property type="match status" value="1"/>
</dbReference>
<dbReference type="GO" id="GO:0006364">
    <property type="term" value="P:rRNA processing"/>
    <property type="evidence" value="ECO:0007669"/>
    <property type="project" value="TreeGrafter"/>
</dbReference>
<gene>
    <name evidence="7" type="ORF">NEZAVI_LOCUS10815</name>
</gene>
<sequence>MFTPEGDKVFVNICHTVYIPAPKDITDQELIALLESDDPSSYRIGMSIADEHKEPDKSGGLCSVYDVAVNSSLIEKIEKNQLFQVFFMTIVVEGLQQKYNIKINMSNHNPFIIMKNRKVLGTLRPHRIQQRDVKPPPSPIIQEVSSSNPSTPNITPDPKLKLELHPAEGDPQYLLAKVRVKVSSEKDIALDVGEDRLVLISTKRKEPFVDIYFPYNIDQSKTTAEYSRVDQELKIQMPIVK</sequence>
<dbReference type="InterPro" id="IPR012981">
    <property type="entry name" value="PIH1_N"/>
</dbReference>
<dbReference type="GO" id="GO:0000492">
    <property type="term" value="P:box C/D snoRNP assembly"/>
    <property type="evidence" value="ECO:0007669"/>
    <property type="project" value="TreeGrafter"/>
</dbReference>
<dbReference type="Pfam" id="PF08190">
    <property type="entry name" value="PIH1"/>
    <property type="match status" value="1"/>
</dbReference>
<evidence type="ECO:0000256" key="3">
    <source>
        <dbReference type="ARBA" id="ARBA00046233"/>
    </source>
</evidence>
<dbReference type="GO" id="GO:0097255">
    <property type="term" value="C:R2TP complex"/>
    <property type="evidence" value="ECO:0007669"/>
    <property type="project" value="TreeGrafter"/>
</dbReference>
<dbReference type="Pfam" id="PF18201">
    <property type="entry name" value="PIH1_CS"/>
    <property type="match status" value="1"/>
</dbReference>
<feature type="region of interest" description="Disordered" evidence="4">
    <location>
        <begin position="129"/>
        <end position="154"/>
    </location>
</feature>